<dbReference type="CDD" id="cd11378">
    <property type="entry name" value="DUF296"/>
    <property type="match status" value="1"/>
</dbReference>
<dbReference type="PANTHER" id="PTHR34988">
    <property type="entry name" value="PROTEIN, PUTATIVE-RELATED"/>
    <property type="match status" value="1"/>
</dbReference>
<dbReference type="Pfam" id="PF03479">
    <property type="entry name" value="PCC"/>
    <property type="match status" value="1"/>
</dbReference>
<comment type="caution">
    <text evidence="2">The sequence shown here is derived from an EMBL/GenBank/DDBJ whole genome shotgun (WGS) entry which is preliminary data.</text>
</comment>
<sequence length="150" mass="15683">MQSKLIHEADGQKTYAVILSAGDEVMACLQAFAVEAGLSAASLKAIGAFERAELAFLDWQTKEYSTIPVKEQVEVASLIGDVALGPDGKPALHLHAVLGRADGSALAGHLKSGVVRPTLEIILTESPAHLRKREDPESGLTLISLAASSG</sequence>
<name>A0ABV2R0A5_9HYPH</name>
<dbReference type="RefSeq" id="WP_354551742.1">
    <property type="nucleotide sequence ID" value="NZ_JBEPSM010000002.1"/>
</dbReference>
<dbReference type="PANTHER" id="PTHR34988:SF1">
    <property type="entry name" value="DNA-BINDING PROTEIN"/>
    <property type="match status" value="1"/>
</dbReference>
<dbReference type="Proteomes" id="UP001549321">
    <property type="component" value="Unassembled WGS sequence"/>
</dbReference>
<evidence type="ECO:0000259" key="1">
    <source>
        <dbReference type="PROSITE" id="PS51742"/>
    </source>
</evidence>
<evidence type="ECO:0000313" key="3">
    <source>
        <dbReference type="Proteomes" id="UP001549321"/>
    </source>
</evidence>
<dbReference type="Gene3D" id="3.30.1330.80">
    <property type="entry name" value="Hypothetical protein, similar to alpha- acetolactate decarboxylase, domain 2"/>
    <property type="match status" value="1"/>
</dbReference>
<dbReference type="EMBL" id="JBEPSM010000002">
    <property type="protein sequence ID" value="MET4634715.1"/>
    <property type="molecule type" value="Genomic_DNA"/>
</dbReference>
<gene>
    <name evidence="2" type="ORF">ABIE08_002661</name>
</gene>
<feature type="domain" description="PPC" evidence="1">
    <location>
        <begin position="8"/>
        <end position="146"/>
    </location>
</feature>
<proteinExistence type="predicted"/>
<dbReference type="PIRSF" id="PIRSF016702">
    <property type="entry name" value="DNA_bp_PD1"/>
    <property type="match status" value="1"/>
</dbReference>
<evidence type="ECO:0000313" key="2">
    <source>
        <dbReference type="EMBL" id="MET4634715.1"/>
    </source>
</evidence>
<accession>A0ABV2R0A5</accession>
<dbReference type="PROSITE" id="PS51742">
    <property type="entry name" value="PPC"/>
    <property type="match status" value="1"/>
</dbReference>
<dbReference type="InterPro" id="IPR025707">
    <property type="entry name" value="DNA_bp_PD1"/>
</dbReference>
<reference evidence="2 3" key="1">
    <citation type="submission" date="2024-06" db="EMBL/GenBank/DDBJ databases">
        <title>Sorghum-associated microbial communities from plants grown in Nebraska, USA.</title>
        <authorList>
            <person name="Schachtman D."/>
        </authorList>
    </citation>
    <scope>NUCLEOTIDE SEQUENCE [LARGE SCALE GENOMIC DNA]</scope>
    <source>
        <strain evidence="2 3">3207</strain>
    </source>
</reference>
<protein>
    <submittedName>
        <fullName evidence="2">DNA-binding protein with PD1-like motif</fullName>
    </submittedName>
</protein>
<keyword evidence="3" id="KW-1185">Reference proteome</keyword>
<dbReference type="InterPro" id="IPR005175">
    <property type="entry name" value="PPC_dom"/>
</dbReference>
<organism evidence="2 3">
    <name type="scientific">Kaistia defluvii</name>
    <dbReference type="NCBI Taxonomy" id="410841"/>
    <lineage>
        <taxon>Bacteria</taxon>
        <taxon>Pseudomonadati</taxon>
        <taxon>Pseudomonadota</taxon>
        <taxon>Alphaproteobacteria</taxon>
        <taxon>Hyphomicrobiales</taxon>
        <taxon>Kaistiaceae</taxon>
        <taxon>Kaistia</taxon>
    </lineage>
</organism>
<dbReference type="SUPFAM" id="SSF117856">
    <property type="entry name" value="AF0104/ALDC/Ptd012-like"/>
    <property type="match status" value="1"/>
</dbReference>